<dbReference type="PANTHER" id="PTHR32308">
    <property type="entry name" value="LYASE BETA SUBUNIT, PUTATIVE (AFU_ORTHOLOGUE AFUA_4G13030)-RELATED"/>
    <property type="match status" value="1"/>
</dbReference>
<keyword evidence="3" id="KW-0460">Magnesium</keyword>
<gene>
    <name evidence="5" type="ORF">ACFOY1_08440</name>
</gene>
<dbReference type="Pfam" id="PF03328">
    <property type="entry name" value="HpcH_HpaI"/>
    <property type="match status" value="1"/>
</dbReference>
<protein>
    <submittedName>
        <fullName evidence="5">HpcH/HpaI aldolase/citrate lyase family protein</fullName>
    </submittedName>
</protein>
<accession>A0ABV8NYT3</accession>
<dbReference type="Proteomes" id="UP001595848">
    <property type="component" value="Unassembled WGS sequence"/>
</dbReference>
<dbReference type="RefSeq" id="WP_217963668.1">
    <property type="nucleotide sequence ID" value="NZ_JAHTBN010000002.1"/>
</dbReference>
<sequence length="283" mass="30076">MTPGNRPERLLKAMACAADVLVFDLEDGVPPDQKAAARVSIARVLREAPRGEREICVRINGAATPDCSQDLAALPFDLVDTIMVPKVESAAELSKLDRTLASLGCDRERERPVELIATLETPRGILNALSIADASARSTALFFGSGDYTSALGAPVSDSVLQYPRSVVAAAAAAAGLQAIDAAFFQDVKNTQATRRDALLARELGFSGKVVFHPDQIAVANQVFSPTPEELDRAKLLISTYRDSIRQGHGTAVGAGVFVAVDLVVAAERVLKLADAIEARRKD</sequence>
<evidence type="ECO:0000313" key="5">
    <source>
        <dbReference type="EMBL" id="MFC4200979.1"/>
    </source>
</evidence>
<evidence type="ECO:0000256" key="2">
    <source>
        <dbReference type="ARBA" id="ARBA00022723"/>
    </source>
</evidence>
<name>A0ABV8NYT3_9BURK</name>
<reference evidence="6" key="1">
    <citation type="journal article" date="2019" name="Int. J. Syst. Evol. Microbiol.">
        <title>The Global Catalogue of Microorganisms (GCM) 10K type strain sequencing project: providing services to taxonomists for standard genome sequencing and annotation.</title>
        <authorList>
            <consortium name="The Broad Institute Genomics Platform"/>
            <consortium name="The Broad Institute Genome Sequencing Center for Infectious Disease"/>
            <person name="Wu L."/>
            <person name="Ma J."/>
        </authorList>
    </citation>
    <scope>NUCLEOTIDE SEQUENCE [LARGE SCALE GENOMIC DNA]</scope>
    <source>
        <strain evidence="6">LMG 24813</strain>
    </source>
</reference>
<dbReference type="PANTHER" id="PTHR32308:SF0">
    <property type="entry name" value="HPCH_HPAI ALDOLASE_CITRATE LYASE DOMAIN-CONTAINING PROTEIN"/>
    <property type="match status" value="1"/>
</dbReference>
<keyword evidence="2" id="KW-0479">Metal-binding</keyword>
<keyword evidence="6" id="KW-1185">Reference proteome</keyword>
<proteinExistence type="predicted"/>
<evidence type="ECO:0000259" key="4">
    <source>
        <dbReference type="Pfam" id="PF03328"/>
    </source>
</evidence>
<dbReference type="InterPro" id="IPR005000">
    <property type="entry name" value="Aldolase/citrate-lyase_domain"/>
</dbReference>
<feature type="domain" description="HpcH/HpaI aldolase/citrate lyase" evidence="4">
    <location>
        <begin position="3"/>
        <end position="214"/>
    </location>
</feature>
<dbReference type="GO" id="GO:0016829">
    <property type="term" value="F:lyase activity"/>
    <property type="evidence" value="ECO:0007669"/>
    <property type="project" value="UniProtKB-KW"/>
</dbReference>
<dbReference type="EMBL" id="JBHSBV010000003">
    <property type="protein sequence ID" value="MFC4200979.1"/>
    <property type="molecule type" value="Genomic_DNA"/>
</dbReference>
<evidence type="ECO:0000256" key="3">
    <source>
        <dbReference type="ARBA" id="ARBA00022842"/>
    </source>
</evidence>
<evidence type="ECO:0000313" key="6">
    <source>
        <dbReference type="Proteomes" id="UP001595848"/>
    </source>
</evidence>
<organism evidence="5 6">
    <name type="scientific">Candidimonas humi</name>
    <dbReference type="NCBI Taxonomy" id="683355"/>
    <lineage>
        <taxon>Bacteria</taxon>
        <taxon>Pseudomonadati</taxon>
        <taxon>Pseudomonadota</taxon>
        <taxon>Betaproteobacteria</taxon>
        <taxon>Burkholderiales</taxon>
        <taxon>Alcaligenaceae</taxon>
        <taxon>Candidimonas</taxon>
    </lineage>
</organism>
<dbReference type="PIRSF" id="PIRSF015582">
    <property type="entry name" value="Cit_lyase_B"/>
    <property type="match status" value="1"/>
</dbReference>
<keyword evidence="5" id="KW-0456">Lyase</keyword>
<comment type="cofactor">
    <cofactor evidence="1">
        <name>Mg(2+)</name>
        <dbReference type="ChEBI" id="CHEBI:18420"/>
    </cofactor>
</comment>
<comment type="caution">
    <text evidence="5">The sequence shown here is derived from an EMBL/GenBank/DDBJ whole genome shotgun (WGS) entry which is preliminary data.</text>
</comment>
<dbReference type="InterPro" id="IPR011206">
    <property type="entry name" value="Citrate_lyase_beta/mcl1/mcl2"/>
</dbReference>
<evidence type="ECO:0000256" key="1">
    <source>
        <dbReference type="ARBA" id="ARBA00001946"/>
    </source>
</evidence>